<dbReference type="InterPro" id="IPR019690">
    <property type="entry name" value="DUF2569"/>
</dbReference>
<keyword evidence="1" id="KW-1133">Transmembrane helix</keyword>
<proteinExistence type="predicted"/>
<keyword evidence="1" id="KW-0812">Transmembrane</keyword>
<gene>
    <name evidence="2" type="ORF">WJT86_06090</name>
</gene>
<feature type="transmembrane region" description="Helical" evidence="1">
    <location>
        <begin position="143"/>
        <end position="166"/>
    </location>
</feature>
<evidence type="ECO:0000313" key="2">
    <source>
        <dbReference type="EMBL" id="MEN3930634.1"/>
    </source>
</evidence>
<protein>
    <submittedName>
        <fullName evidence="2">DUF2569 family protein</fullName>
    </submittedName>
</protein>
<name>A0ABV0BI22_9HYPH</name>
<reference evidence="2 3" key="1">
    <citation type="submission" date="2024-04" db="EMBL/GenBank/DDBJ databases">
        <title>A novel species isolated from cricket.</title>
        <authorList>
            <person name="Wang H.-C."/>
        </authorList>
    </citation>
    <scope>NUCLEOTIDE SEQUENCE [LARGE SCALE GENOMIC DNA]</scope>
    <source>
        <strain evidence="2 3">WL0021</strain>
    </source>
</reference>
<sequence>MSEIDSPLAQEGKPLPFGGFLIFVCIWFALNIFGFVINAYYIFEYLSLGYLNIFFDSDYRGIENLFHAFDFINSIIDTFFLCCFLYVLRFFLQKKRVFVYYYKNYIICYCIYIFLSLIVYMYLSYLFPDLAREQLDGNWSLVTWQITSSIIISLAMLADILICIYITRSKRCKATFIRR</sequence>
<evidence type="ECO:0000256" key="1">
    <source>
        <dbReference type="SAM" id="Phobius"/>
    </source>
</evidence>
<evidence type="ECO:0000313" key="3">
    <source>
        <dbReference type="Proteomes" id="UP001418637"/>
    </source>
</evidence>
<organism evidence="2 3">
    <name type="scientific">Hohaiivirga grylli</name>
    <dbReference type="NCBI Taxonomy" id="3133970"/>
    <lineage>
        <taxon>Bacteria</taxon>
        <taxon>Pseudomonadati</taxon>
        <taxon>Pseudomonadota</taxon>
        <taxon>Alphaproteobacteria</taxon>
        <taxon>Hyphomicrobiales</taxon>
        <taxon>Methylobacteriaceae</taxon>
        <taxon>Hohaiivirga</taxon>
    </lineage>
</organism>
<accession>A0ABV0BI22</accession>
<keyword evidence="3" id="KW-1185">Reference proteome</keyword>
<dbReference type="EMBL" id="JBBYXI010000002">
    <property type="protein sequence ID" value="MEN3930634.1"/>
    <property type="molecule type" value="Genomic_DNA"/>
</dbReference>
<dbReference type="RefSeq" id="WP_346336634.1">
    <property type="nucleotide sequence ID" value="NZ_JBBYXI010000002.1"/>
</dbReference>
<feature type="transmembrane region" description="Helical" evidence="1">
    <location>
        <begin position="71"/>
        <end position="92"/>
    </location>
</feature>
<feature type="transmembrane region" description="Helical" evidence="1">
    <location>
        <begin position="104"/>
        <end position="123"/>
    </location>
</feature>
<keyword evidence="1" id="KW-0472">Membrane</keyword>
<feature type="transmembrane region" description="Helical" evidence="1">
    <location>
        <begin position="20"/>
        <end position="43"/>
    </location>
</feature>
<dbReference type="Pfam" id="PF10754">
    <property type="entry name" value="DUF2569"/>
    <property type="match status" value="1"/>
</dbReference>
<dbReference type="Proteomes" id="UP001418637">
    <property type="component" value="Unassembled WGS sequence"/>
</dbReference>
<comment type="caution">
    <text evidence="2">The sequence shown here is derived from an EMBL/GenBank/DDBJ whole genome shotgun (WGS) entry which is preliminary data.</text>
</comment>